<dbReference type="Proteomes" id="UP000887577">
    <property type="component" value="Unplaced"/>
</dbReference>
<sequence length="156" mass="18100">MGDEKTITGDDSVKLRPQDLARNRWFSRRYPICIKLASPDSEVHSRNEERFLKLQQEVFEGDHKKHHNPISKVKKMIKKQKMNHRRRSRRSSISSTSSSDSENYAPSRAKRFTRQSSEIEMGYNSDGGHYDDDNVSIVSNGKPKFAYLGQNQNIEI</sequence>
<proteinExistence type="predicted"/>
<name>A0A914Y7V2_9BILA</name>
<reference evidence="3" key="1">
    <citation type="submission" date="2022-11" db="UniProtKB">
        <authorList>
            <consortium name="WormBaseParasite"/>
        </authorList>
    </citation>
    <scope>IDENTIFICATION</scope>
</reference>
<dbReference type="WBParaSite" id="PSU_v2.g14829.t1">
    <property type="protein sequence ID" value="PSU_v2.g14829.t1"/>
    <property type="gene ID" value="PSU_v2.g14829"/>
</dbReference>
<evidence type="ECO:0000256" key="1">
    <source>
        <dbReference type="SAM" id="MobiDB-lite"/>
    </source>
</evidence>
<accession>A0A914Y7V2</accession>
<keyword evidence="2" id="KW-1185">Reference proteome</keyword>
<feature type="region of interest" description="Disordered" evidence="1">
    <location>
        <begin position="59"/>
        <end position="131"/>
    </location>
</feature>
<organism evidence="2 3">
    <name type="scientific">Panagrolaimus superbus</name>
    <dbReference type="NCBI Taxonomy" id="310955"/>
    <lineage>
        <taxon>Eukaryota</taxon>
        <taxon>Metazoa</taxon>
        <taxon>Ecdysozoa</taxon>
        <taxon>Nematoda</taxon>
        <taxon>Chromadorea</taxon>
        <taxon>Rhabditida</taxon>
        <taxon>Tylenchina</taxon>
        <taxon>Panagrolaimomorpha</taxon>
        <taxon>Panagrolaimoidea</taxon>
        <taxon>Panagrolaimidae</taxon>
        <taxon>Panagrolaimus</taxon>
    </lineage>
</organism>
<dbReference type="AlphaFoldDB" id="A0A914Y7V2"/>
<protein>
    <submittedName>
        <fullName evidence="3">Uncharacterized protein</fullName>
    </submittedName>
</protein>
<evidence type="ECO:0000313" key="3">
    <source>
        <dbReference type="WBParaSite" id="PSU_v2.g14829.t1"/>
    </source>
</evidence>
<evidence type="ECO:0000313" key="2">
    <source>
        <dbReference type="Proteomes" id="UP000887577"/>
    </source>
</evidence>
<feature type="compositionally biased region" description="Basic residues" evidence="1">
    <location>
        <begin position="64"/>
        <end position="90"/>
    </location>
</feature>
<feature type="compositionally biased region" description="Low complexity" evidence="1">
    <location>
        <begin position="91"/>
        <end position="101"/>
    </location>
</feature>